<reference evidence="1 2" key="1">
    <citation type="journal article" date="2018" name="J. Allergy Clin. Immunol.">
        <title>High-quality assembly of Dermatophagoides pteronyssinus genome and transcriptome reveals a wide range of novel allergens.</title>
        <authorList>
            <person name="Liu X.Y."/>
            <person name="Yang K.Y."/>
            <person name="Wang M.Q."/>
            <person name="Kwok J.S."/>
            <person name="Zeng X."/>
            <person name="Yang Z."/>
            <person name="Xiao X.J."/>
            <person name="Lau C.P."/>
            <person name="Li Y."/>
            <person name="Huang Z.M."/>
            <person name="Ba J.G."/>
            <person name="Yim A.K."/>
            <person name="Ouyang C.Y."/>
            <person name="Ngai S.M."/>
            <person name="Chan T.F."/>
            <person name="Leung E.L."/>
            <person name="Liu L."/>
            <person name="Liu Z.G."/>
            <person name="Tsui S.K."/>
        </authorList>
    </citation>
    <scope>NUCLEOTIDE SEQUENCE [LARGE SCALE GENOMIC DNA]</scope>
    <source>
        <strain evidence="1">Derp</strain>
    </source>
</reference>
<protein>
    <submittedName>
        <fullName evidence="1">Uncharacterized protein</fullName>
    </submittedName>
</protein>
<evidence type="ECO:0000313" key="1">
    <source>
        <dbReference type="EMBL" id="KAH9421797.1"/>
    </source>
</evidence>
<accession>A0ABQ8JH82</accession>
<organism evidence="1 2">
    <name type="scientific">Dermatophagoides pteronyssinus</name>
    <name type="common">European house dust mite</name>
    <dbReference type="NCBI Taxonomy" id="6956"/>
    <lineage>
        <taxon>Eukaryota</taxon>
        <taxon>Metazoa</taxon>
        <taxon>Ecdysozoa</taxon>
        <taxon>Arthropoda</taxon>
        <taxon>Chelicerata</taxon>
        <taxon>Arachnida</taxon>
        <taxon>Acari</taxon>
        <taxon>Acariformes</taxon>
        <taxon>Sarcoptiformes</taxon>
        <taxon>Astigmata</taxon>
        <taxon>Psoroptidia</taxon>
        <taxon>Analgoidea</taxon>
        <taxon>Pyroglyphidae</taxon>
        <taxon>Dermatophagoidinae</taxon>
        <taxon>Dermatophagoides</taxon>
    </lineage>
</organism>
<evidence type="ECO:0000313" key="2">
    <source>
        <dbReference type="Proteomes" id="UP000887458"/>
    </source>
</evidence>
<proteinExistence type="predicted"/>
<dbReference type="EMBL" id="NJHN03000037">
    <property type="protein sequence ID" value="KAH9421797.1"/>
    <property type="molecule type" value="Genomic_DNA"/>
</dbReference>
<name>A0ABQ8JH82_DERPT</name>
<reference evidence="1 2" key="2">
    <citation type="journal article" date="2022" name="Mol. Biol. Evol.">
        <title>Comparative Genomics Reveals Insights into the Divergent Evolution of Astigmatic Mites and Household Pest Adaptations.</title>
        <authorList>
            <person name="Xiong Q."/>
            <person name="Wan A.T."/>
            <person name="Liu X."/>
            <person name="Fung C.S."/>
            <person name="Xiao X."/>
            <person name="Malainual N."/>
            <person name="Hou J."/>
            <person name="Wang L."/>
            <person name="Wang M."/>
            <person name="Yang K.Y."/>
            <person name="Cui Y."/>
            <person name="Leung E.L."/>
            <person name="Nong W."/>
            <person name="Shin S.K."/>
            <person name="Au S.W."/>
            <person name="Jeong K.Y."/>
            <person name="Chew F.T."/>
            <person name="Hui J.H."/>
            <person name="Leung T.F."/>
            <person name="Tungtrongchitr A."/>
            <person name="Zhong N."/>
            <person name="Liu Z."/>
            <person name="Tsui S.K."/>
        </authorList>
    </citation>
    <scope>NUCLEOTIDE SEQUENCE [LARGE SCALE GENOMIC DNA]</scope>
    <source>
        <strain evidence="1">Derp</strain>
    </source>
</reference>
<sequence length="93" mass="10571">MKNSLKFNIFHQKNEKSSVISLNSDFVIEDTHEFCIGVKRSFASFQSIVVSILSTSNSNFNRTIGFLLRNISVMLPNEGNRGFDLNAFRLKPL</sequence>
<comment type="caution">
    <text evidence="1">The sequence shown here is derived from an EMBL/GenBank/DDBJ whole genome shotgun (WGS) entry which is preliminary data.</text>
</comment>
<keyword evidence="2" id="KW-1185">Reference proteome</keyword>
<dbReference type="Proteomes" id="UP000887458">
    <property type="component" value="Unassembled WGS sequence"/>
</dbReference>
<gene>
    <name evidence="1" type="ORF">DERP_002085</name>
</gene>